<dbReference type="HOGENOM" id="CLU_052508_1_0_7"/>
<feature type="transmembrane region" description="Helical" evidence="7">
    <location>
        <begin position="37"/>
        <end position="56"/>
    </location>
</feature>
<keyword evidence="3" id="KW-1003">Cell membrane</keyword>
<dbReference type="AlphaFoldDB" id="Q7M9V2"/>
<dbReference type="KEGG" id="wsu:WS0646"/>
<evidence type="ECO:0000256" key="3">
    <source>
        <dbReference type="ARBA" id="ARBA00022475"/>
    </source>
</evidence>
<organism evidence="9">
    <name type="scientific">Wolinella succinogenes (strain ATCC 29543 / DSM 1740 / CCUG 13145 / JCM 31913 / LMG 7466 / NCTC 11488 / FDC 602W)</name>
    <name type="common">Vibrio succinogenes</name>
    <dbReference type="NCBI Taxonomy" id="273121"/>
    <lineage>
        <taxon>Bacteria</taxon>
        <taxon>Pseudomonadati</taxon>
        <taxon>Campylobacterota</taxon>
        <taxon>Epsilonproteobacteria</taxon>
        <taxon>Campylobacterales</taxon>
        <taxon>Helicobacteraceae</taxon>
        <taxon>Wolinella</taxon>
    </lineage>
</organism>
<dbReference type="NCBIfam" id="NF004905">
    <property type="entry name" value="PRK06265.1-5"/>
    <property type="match status" value="1"/>
</dbReference>
<evidence type="ECO:0000256" key="5">
    <source>
        <dbReference type="ARBA" id="ARBA00022989"/>
    </source>
</evidence>
<feature type="transmembrane region" description="Helical" evidence="7">
    <location>
        <begin position="63"/>
        <end position="91"/>
    </location>
</feature>
<gene>
    <name evidence="8" type="ordered locus">WS0646</name>
</gene>
<evidence type="ECO:0000256" key="2">
    <source>
        <dbReference type="ARBA" id="ARBA00022448"/>
    </source>
</evidence>
<feature type="transmembrane region" description="Helical" evidence="7">
    <location>
        <begin position="97"/>
        <end position="118"/>
    </location>
</feature>
<feature type="transmembrane region" description="Helical" evidence="7">
    <location>
        <begin position="130"/>
        <end position="152"/>
    </location>
</feature>
<dbReference type="eggNOG" id="COG0310">
    <property type="taxonomic scope" value="Bacteria"/>
</dbReference>
<keyword evidence="6 7" id="KW-0472">Membrane</keyword>
<evidence type="ECO:0000256" key="1">
    <source>
        <dbReference type="ARBA" id="ARBA00004651"/>
    </source>
</evidence>
<dbReference type="GO" id="GO:0000041">
    <property type="term" value="P:transition metal ion transport"/>
    <property type="evidence" value="ECO:0007669"/>
    <property type="project" value="InterPro"/>
</dbReference>
<dbReference type="RefSeq" id="WP_011138577.1">
    <property type="nucleotide sequence ID" value="NC_005090.1"/>
</dbReference>
<keyword evidence="9" id="KW-1185">Reference proteome</keyword>
<evidence type="ECO:0000256" key="6">
    <source>
        <dbReference type="ARBA" id="ARBA00023136"/>
    </source>
</evidence>
<dbReference type="Proteomes" id="UP000000422">
    <property type="component" value="Chromosome"/>
</dbReference>
<dbReference type="STRING" id="273121.WS0646"/>
<dbReference type="EMBL" id="BX571658">
    <property type="protein sequence ID" value="CAE09777.1"/>
    <property type="molecule type" value="Genomic_DNA"/>
</dbReference>
<dbReference type="InterPro" id="IPR002751">
    <property type="entry name" value="CbiM/NikMN"/>
</dbReference>
<protein>
    <submittedName>
        <fullName evidence="8">CBIM PROTEIN</fullName>
    </submittedName>
</protein>
<dbReference type="PANTHER" id="PTHR34229:SF1">
    <property type="entry name" value="METAL TRANSPORT PROTEIN HI_1621-RELATED"/>
    <property type="match status" value="1"/>
</dbReference>
<proteinExistence type="predicted"/>
<name>Q7M9V2_WOLSU</name>
<comment type="subcellular location">
    <subcellularLocation>
        <location evidence="1">Cell membrane</location>
        <topology evidence="1">Multi-pass membrane protein</topology>
    </subcellularLocation>
</comment>
<dbReference type="Pfam" id="PF01891">
    <property type="entry name" value="CbiM"/>
    <property type="match status" value="1"/>
</dbReference>
<keyword evidence="5 7" id="KW-1133">Transmembrane helix</keyword>
<feature type="transmembrane region" description="Helical" evidence="7">
    <location>
        <begin position="164"/>
        <end position="186"/>
    </location>
</feature>
<dbReference type="GO" id="GO:0005886">
    <property type="term" value="C:plasma membrane"/>
    <property type="evidence" value="ECO:0007669"/>
    <property type="project" value="UniProtKB-SubCell"/>
</dbReference>
<dbReference type="NCBIfam" id="NF004909">
    <property type="entry name" value="PRK06265.2-5"/>
    <property type="match status" value="1"/>
</dbReference>
<dbReference type="PANTHER" id="PTHR34229">
    <property type="entry name" value="METAL TRANSPORT PROTEIN HI_1621-RELATED"/>
    <property type="match status" value="1"/>
</dbReference>
<evidence type="ECO:0000256" key="7">
    <source>
        <dbReference type="SAM" id="Phobius"/>
    </source>
</evidence>
<reference evidence="8 9" key="1">
    <citation type="journal article" date="2003" name="Proc. Natl. Acad. Sci. U.S.A.">
        <title>Complete genome sequence and analysis of Wolinella succinogenes.</title>
        <authorList>
            <person name="Baar C."/>
            <person name="Eppinger M."/>
            <person name="Raddatz G."/>
            <person name="Simon JM."/>
            <person name="Lanz C."/>
            <person name="Klimmek O."/>
            <person name="Nandakumar R."/>
            <person name="Gross R."/>
            <person name="Rosinus A."/>
            <person name="Keller H."/>
            <person name="Jagtap P."/>
            <person name="Linke B."/>
            <person name="Meyer F."/>
            <person name="Lederer H."/>
            <person name="Schuster S.C."/>
        </authorList>
    </citation>
    <scope>NUCLEOTIDE SEQUENCE [LARGE SCALE GENOMIC DNA]</scope>
    <source>
        <strain evidence="9">ATCC 29543 / DSM 1740 / CCUG 13145 / JCM 31913 / LMG 7466 / NCTC 11488 / FDC 602W</strain>
    </source>
</reference>
<evidence type="ECO:0000256" key="4">
    <source>
        <dbReference type="ARBA" id="ARBA00022692"/>
    </source>
</evidence>
<keyword evidence="4 7" id="KW-0812">Transmembrane</keyword>
<evidence type="ECO:0000313" key="8">
    <source>
        <dbReference type="EMBL" id="CAE09777.1"/>
    </source>
</evidence>
<keyword evidence="2" id="KW-0813">Transport</keyword>
<sequence length="199" mass="21504">MHISEGVLSAPLLVGGWALSAPFVVYALKTLEAQKIPLVASMSALFFVGSFIHIPFGVTNIHLVLSGIIGAMIGLEAFLALLVALFLQAILFGYGGLGVLGVNLSIMALPALLARTIFLYTRLYTRRSLGYFLVGFTSILLSSILLSLVLYIEGEGFKSAALAVFALNIPLMGIEGFITYLALSFLERYRPTLLERMAR</sequence>
<dbReference type="Gene3D" id="1.10.1760.20">
    <property type="match status" value="1"/>
</dbReference>
<evidence type="ECO:0000313" key="9">
    <source>
        <dbReference type="Proteomes" id="UP000000422"/>
    </source>
</evidence>
<accession>Q7M9V2</accession>